<keyword evidence="2" id="KW-1185">Reference proteome</keyword>
<dbReference type="AlphaFoldDB" id="A0A2T4YZL7"/>
<reference evidence="1 2" key="1">
    <citation type="submission" date="2018-04" db="EMBL/GenBank/DDBJ databases">
        <title>Genomic Encyclopedia of Archaeal and Bacterial Type Strains, Phase II (KMG-II): from individual species to whole genera.</title>
        <authorList>
            <person name="Goeker M."/>
        </authorList>
    </citation>
    <scope>NUCLEOTIDE SEQUENCE [LARGE SCALE GENOMIC DNA]</scope>
    <source>
        <strain evidence="1 2">DSM 25521</strain>
    </source>
</reference>
<dbReference type="RefSeq" id="WP_108178788.1">
    <property type="nucleotide sequence ID" value="NZ_PZZL01000008.1"/>
</dbReference>
<sequence>MADHMTDRVYLQRGGIVRLEQVGARVTCRSGVLWLTFADDPRDVLLEVGEDFVVDREGLTLVCAIAGPAAAEIDWPRAADAVAEAEPAADDARRAA</sequence>
<name>A0A2T4YZL7_9HYPH</name>
<gene>
    <name evidence="1" type="ORF">C8P69_108218</name>
</gene>
<dbReference type="InterPro" id="IPR021317">
    <property type="entry name" value="DUF2917"/>
</dbReference>
<comment type="caution">
    <text evidence="1">The sequence shown here is derived from an EMBL/GenBank/DDBJ whole genome shotgun (WGS) entry which is preliminary data.</text>
</comment>
<evidence type="ECO:0008006" key="3">
    <source>
        <dbReference type="Google" id="ProtNLM"/>
    </source>
</evidence>
<dbReference type="OrthoDB" id="8482059at2"/>
<dbReference type="EMBL" id="PZZL01000008">
    <property type="protein sequence ID" value="PTM52416.1"/>
    <property type="molecule type" value="Genomic_DNA"/>
</dbReference>
<evidence type="ECO:0000313" key="2">
    <source>
        <dbReference type="Proteomes" id="UP000241808"/>
    </source>
</evidence>
<evidence type="ECO:0000313" key="1">
    <source>
        <dbReference type="EMBL" id="PTM52416.1"/>
    </source>
</evidence>
<proteinExistence type="predicted"/>
<dbReference type="Pfam" id="PF11142">
    <property type="entry name" value="DUF2917"/>
    <property type="match status" value="1"/>
</dbReference>
<dbReference type="Proteomes" id="UP000241808">
    <property type="component" value="Unassembled WGS sequence"/>
</dbReference>
<protein>
    <recommendedName>
        <fullName evidence="3">DUF2917 family protein</fullName>
    </recommendedName>
</protein>
<accession>A0A2T4YZL7</accession>
<organism evidence="1 2">
    <name type="scientific">Phreatobacter oligotrophus</name>
    <dbReference type="NCBI Taxonomy" id="1122261"/>
    <lineage>
        <taxon>Bacteria</taxon>
        <taxon>Pseudomonadati</taxon>
        <taxon>Pseudomonadota</taxon>
        <taxon>Alphaproteobacteria</taxon>
        <taxon>Hyphomicrobiales</taxon>
        <taxon>Phreatobacteraceae</taxon>
        <taxon>Phreatobacter</taxon>
    </lineage>
</organism>